<dbReference type="EMBL" id="JADGJD010000562">
    <property type="protein sequence ID" value="KAJ3050032.1"/>
    <property type="molecule type" value="Genomic_DNA"/>
</dbReference>
<evidence type="ECO:0000256" key="2">
    <source>
        <dbReference type="SAM" id="MobiDB-lite"/>
    </source>
</evidence>
<feature type="region of interest" description="Disordered" evidence="2">
    <location>
        <begin position="231"/>
        <end position="257"/>
    </location>
</feature>
<accession>A0AAD5S9K1</accession>
<dbReference type="AlphaFoldDB" id="A0AAD5S9K1"/>
<comment type="caution">
    <text evidence="3">The sequence shown here is derived from an EMBL/GenBank/DDBJ whole genome shotgun (WGS) entry which is preliminary data.</text>
</comment>
<protein>
    <submittedName>
        <fullName evidence="3">Uncharacterized protein</fullName>
    </submittedName>
</protein>
<gene>
    <name evidence="3" type="ORF">HK097_008982</name>
</gene>
<name>A0AAD5S9K1_9FUNG</name>
<reference evidence="3" key="1">
    <citation type="submission" date="2020-05" db="EMBL/GenBank/DDBJ databases">
        <title>Phylogenomic resolution of chytrid fungi.</title>
        <authorList>
            <person name="Stajich J.E."/>
            <person name="Amses K."/>
            <person name="Simmons R."/>
            <person name="Seto K."/>
            <person name="Myers J."/>
            <person name="Bonds A."/>
            <person name="Quandt C.A."/>
            <person name="Barry K."/>
            <person name="Liu P."/>
            <person name="Grigoriev I."/>
            <person name="Longcore J.E."/>
            <person name="James T.Y."/>
        </authorList>
    </citation>
    <scope>NUCLEOTIDE SEQUENCE</scope>
    <source>
        <strain evidence="3">JEL0318</strain>
    </source>
</reference>
<feature type="compositionally biased region" description="Basic and acidic residues" evidence="2">
    <location>
        <begin position="231"/>
        <end position="249"/>
    </location>
</feature>
<evidence type="ECO:0000256" key="1">
    <source>
        <dbReference type="SAM" id="Coils"/>
    </source>
</evidence>
<organism evidence="3 4">
    <name type="scientific">Rhizophlyctis rosea</name>
    <dbReference type="NCBI Taxonomy" id="64517"/>
    <lineage>
        <taxon>Eukaryota</taxon>
        <taxon>Fungi</taxon>
        <taxon>Fungi incertae sedis</taxon>
        <taxon>Chytridiomycota</taxon>
        <taxon>Chytridiomycota incertae sedis</taxon>
        <taxon>Chytridiomycetes</taxon>
        <taxon>Rhizophlyctidales</taxon>
        <taxon>Rhizophlyctidaceae</taxon>
        <taxon>Rhizophlyctis</taxon>
    </lineage>
</organism>
<evidence type="ECO:0000313" key="3">
    <source>
        <dbReference type="EMBL" id="KAJ3050032.1"/>
    </source>
</evidence>
<keyword evidence="1" id="KW-0175">Coiled coil</keyword>
<proteinExistence type="predicted"/>
<feature type="coiled-coil region" evidence="1">
    <location>
        <begin position="163"/>
        <end position="218"/>
    </location>
</feature>
<evidence type="ECO:0000313" key="4">
    <source>
        <dbReference type="Proteomes" id="UP001212841"/>
    </source>
</evidence>
<sequence length="257" mass="29971">MNELGSFVFCGEENGFGRKLEDSIRRYCRGDGKFFENMFENDQLKSFIVFVQRNPELFTFSKNLVVYCQIVVNLKTTFKTAEEVKLIRYVETTKDTFGEDSEEAKAAKEKLDAVLEKKKLLPALTAPPVIPLIQDAARDSNGERLIPKSEVDKMIEEAVAETVKKQKSVREKYQNSYKELEIELQDVKEKLQHAMERKEKYKKDVEHLEEKIEDHQQLLEENPVLKRSYIDAIKKEKTRKNKDVDDGNKASKRQKIQ</sequence>
<dbReference type="Proteomes" id="UP001212841">
    <property type="component" value="Unassembled WGS sequence"/>
</dbReference>
<keyword evidence="4" id="KW-1185">Reference proteome</keyword>